<evidence type="ECO:0000313" key="3">
    <source>
        <dbReference type="Proteomes" id="UP000233556"/>
    </source>
</evidence>
<feature type="compositionally biased region" description="Basic and acidic residues" evidence="1">
    <location>
        <begin position="132"/>
        <end position="153"/>
    </location>
</feature>
<evidence type="ECO:0000256" key="1">
    <source>
        <dbReference type="SAM" id="MobiDB-lite"/>
    </source>
</evidence>
<keyword evidence="3" id="KW-1185">Reference proteome</keyword>
<reference evidence="3" key="1">
    <citation type="submission" date="2017-11" db="EMBL/GenBank/DDBJ databases">
        <authorList>
            <person name="Lima N.C."/>
            <person name="Parody-Merino A.M."/>
            <person name="Battley P.F."/>
            <person name="Fidler A.E."/>
            <person name="Prosdocimi F."/>
        </authorList>
    </citation>
    <scope>NUCLEOTIDE SEQUENCE [LARGE SCALE GENOMIC DNA]</scope>
</reference>
<name>A0A2I0U959_LIMLA</name>
<reference evidence="3" key="2">
    <citation type="submission" date="2017-12" db="EMBL/GenBank/DDBJ databases">
        <title>Genome sequence of the Bar-tailed Godwit (Limosa lapponica baueri).</title>
        <authorList>
            <person name="Lima N.C.B."/>
            <person name="Parody-Merino A.M."/>
            <person name="Battley P.F."/>
            <person name="Fidler A.E."/>
            <person name="Prosdocimi F."/>
        </authorList>
    </citation>
    <scope>NUCLEOTIDE SEQUENCE [LARGE SCALE GENOMIC DNA]</scope>
</reference>
<proteinExistence type="predicted"/>
<organism evidence="2 3">
    <name type="scientific">Limosa lapponica baueri</name>
    <dbReference type="NCBI Taxonomy" id="1758121"/>
    <lineage>
        <taxon>Eukaryota</taxon>
        <taxon>Metazoa</taxon>
        <taxon>Chordata</taxon>
        <taxon>Craniata</taxon>
        <taxon>Vertebrata</taxon>
        <taxon>Euteleostomi</taxon>
        <taxon>Archelosauria</taxon>
        <taxon>Archosauria</taxon>
        <taxon>Dinosauria</taxon>
        <taxon>Saurischia</taxon>
        <taxon>Theropoda</taxon>
        <taxon>Coelurosauria</taxon>
        <taxon>Aves</taxon>
        <taxon>Neognathae</taxon>
        <taxon>Neoaves</taxon>
        <taxon>Charadriiformes</taxon>
        <taxon>Scolopacidae</taxon>
        <taxon>Limosa</taxon>
    </lineage>
</organism>
<sequence length="161" mass="18700">MTPSRAKVLICLRVGRLYKRISTSNVMFTFGPLTTRKTLRKKKKKKEEEHFWMRQPSAKAGEETVGANGLVAELWWSRKVTFRPAVTSQVSVYLQATKEEKKEKRWGKRTKSKQFLEQICVRSPVTQSECNSQRDQEFPDRRRDGTAEKHPFDVKVPLISG</sequence>
<dbReference type="EMBL" id="KZ505982">
    <property type="protein sequence ID" value="PKU42561.1"/>
    <property type="molecule type" value="Genomic_DNA"/>
</dbReference>
<dbReference type="Proteomes" id="UP000233556">
    <property type="component" value="Unassembled WGS sequence"/>
</dbReference>
<gene>
    <name evidence="2" type="ORF">llap_7139</name>
</gene>
<accession>A0A2I0U959</accession>
<feature type="region of interest" description="Disordered" evidence="1">
    <location>
        <begin position="124"/>
        <end position="161"/>
    </location>
</feature>
<protein>
    <submittedName>
        <fullName evidence="2">Uncharacterized protein</fullName>
    </submittedName>
</protein>
<evidence type="ECO:0000313" key="2">
    <source>
        <dbReference type="EMBL" id="PKU42561.1"/>
    </source>
</evidence>
<dbReference type="AlphaFoldDB" id="A0A2I0U959"/>